<proteinExistence type="predicted"/>
<dbReference type="Proteomes" id="UP000290189">
    <property type="component" value="Unassembled WGS sequence"/>
</dbReference>
<evidence type="ECO:0000313" key="2">
    <source>
        <dbReference type="Proteomes" id="UP000290189"/>
    </source>
</evidence>
<sequence>MASRTAGDCVGRLRALVGDAFAGVDDDGAAAFHPMTLPGSRLHETWRAARAELDALKACLTGPRGTAADRAGRLQTERARLRRQLHILTSEIDGSLASISERRDRDQARREGCEPLAELARKAEAACGRCGGLSCDIEMAPPVKKPSFPASTPTGSGDQTRSLTIIIGSEGELACFAIEVNASMVPYASNVTIDSVSVTFQFGDIEWSNDEVDRDVSDCLENGTVDDFCHKLKNVIQMEALSAKNPAANPHTVREQIREKFQRVPSSTTHEVLEGPSCQYAELPVDLCSHAPDRAPAPHSLTFVSASEIVDERDPSALSFHFELRPPVPMSWATASLIAGHRHVDSADVDRCSLKFLLAGDALTYAFAVMDGVSVSSAIDGNALLDRGIIATRLTLTDLGSLDALVVPALQRQVVFNSLFRSCCRSGGSRHRAPSVCLEVLECSAESFFVKARATSNKSSQNPTLSVSVGLGGSISLSMSPDVGAPSSVVETLLAKCFDLAVVFHFLLKQ</sequence>
<gene>
    <name evidence="1" type="ORF">PLBR_LOCUS6005</name>
</gene>
<reference evidence="1 2" key="1">
    <citation type="submission" date="2018-03" db="EMBL/GenBank/DDBJ databases">
        <authorList>
            <person name="Fogelqvist J."/>
        </authorList>
    </citation>
    <scope>NUCLEOTIDE SEQUENCE [LARGE SCALE GENOMIC DNA]</scope>
</reference>
<dbReference type="EMBL" id="OVEO01000010">
    <property type="protein sequence ID" value="SPQ98790.1"/>
    <property type="molecule type" value="Genomic_DNA"/>
</dbReference>
<keyword evidence="1" id="KW-0496">Mitochondrion</keyword>
<accession>A0A3P3YFN2</accession>
<protein>
    <submittedName>
        <fullName evidence="1">Uncharacterized protein</fullName>
    </submittedName>
</protein>
<evidence type="ECO:0000313" key="1">
    <source>
        <dbReference type="EMBL" id="SPQ98790.1"/>
    </source>
</evidence>
<organism evidence="1 2">
    <name type="scientific">Plasmodiophora brassicae</name>
    <name type="common">Clubroot disease agent</name>
    <dbReference type="NCBI Taxonomy" id="37360"/>
    <lineage>
        <taxon>Eukaryota</taxon>
        <taxon>Sar</taxon>
        <taxon>Rhizaria</taxon>
        <taxon>Endomyxa</taxon>
        <taxon>Phytomyxea</taxon>
        <taxon>Plasmodiophorida</taxon>
        <taxon>Plasmodiophoridae</taxon>
        <taxon>Plasmodiophora</taxon>
    </lineage>
</organism>
<name>A0A3P3YFN2_PLABS</name>
<geneLocation type="mitochondrion" evidence="1"/>
<dbReference type="AlphaFoldDB" id="A0A3P3YFN2"/>